<name>A0A484V5J6_9ZZZZ</name>
<evidence type="ECO:0000313" key="6">
    <source>
        <dbReference type="EMBL" id="VFR24078.1"/>
    </source>
</evidence>
<dbReference type="Gene3D" id="1.10.1740.10">
    <property type="match status" value="1"/>
</dbReference>
<dbReference type="SUPFAM" id="SSF88946">
    <property type="entry name" value="Sigma2 domain of RNA polymerase sigma factors"/>
    <property type="match status" value="1"/>
</dbReference>
<evidence type="ECO:0000256" key="1">
    <source>
        <dbReference type="ARBA" id="ARBA00010641"/>
    </source>
</evidence>
<dbReference type="InterPro" id="IPR014284">
    <property type="entry name" value="RNA_pol_sigma-70_dom"/>
</dbReference>
<keyword evidence="3" id="KW-0731">Sigma factor</keyword>
<dbReference type="Gene3D" id="1.10.10.10">
    <property type="entry name" value="Winged helix-like DNA-binding domain superfamily/Winged helix DNA-binding domain"/>
    <property type="match status" value="1"/>
</dbReference>
<dbReference type="Pfam" id="PF07638">
    <property type="entry name" value="Sigma70_ECF"/>
    <property type="match status" value="1"/>
</dbReference>
<dbReference type="SUPFAM" id="SSF88659">
    <property type="entry name" value="Sigma3 and sigma4 domains of RNA polymerase sigma factors"/>
    <property type="match status" value="1"/>
</dbReference>
<accession>A0A484V5J6</accession>
<dbReference type="EMBL" id="CAADHY010000018">
    <property type="protein sequence ID" value="VFR24078.1"/>
    <property type="molecule type" value="Genomic_DNA"/>
</dbReference>
<keyword evidence="2" id="KW-0805">Transcription regulation</keyword>
<dbReference type="NCBIfam" id="TIGR02937">
    <property type="entry name" value="sigma70-ECF"/>
    <property type="match status" value="1"/>
</dbReference>
<dbReference type="InterPro" id="IPR053812">
    <property type="entry name" value="HTH_Sigma70_ECF-like"/>
</dbReference>
<evidence type="ECO:0000259" key="5">
    <source>
        <dbReference type="Pfam" id="PF07638"/>
    </source>
</evidence>
<reference evidence="7" key="1">
    <citation type="submission" date="2019-03" db="EMBL/GenBank/DDBJ databases">
        <authorList>
            <person name="Danneels B."/>
        </authorList>
    </citation>
    <scope>NUCLEOTIDE SEQUENCE</scope>
</reference>
<proteinExistence type="inferred from homology"/>
<evidence type="ECO:0000256" key="4">
    <source>
        <dbReference type="ARBA" id="ARBA00023163"/>
    </source>
</evidence>
<dbReference type="InterPro" id="IPR013324">
    <property type="entry name" value="RNA_pol_sigma_r3/r4-like"/>
</dbReference>
<dbReference type="PANTHER" id="PTHR43133:SF63">
    <property type="entry name" value="RNA POLYMERASE SIGMA FACTOR FECI-RELATED"/>
    <property type="match status" value="1"/>
</dbReference>
<evidence type="ECO:0000256" key="2">
    <source>
        <dbReference type="ARBA" id="ARBA00023015"/>
    </source>
</evidence>
<dbReference type="AlphaFoldDB" id="A0A484V5J6"/>
<comment type="similarity">
    <text evidence="1">Belongs to the sigma-70 factor family. ECF subfamily.</text>
</comment>
<dbReference type="GO" id="GO:0006352">
    <property type="term" value="P:DNA-templated transcription initiation"/>
    <property type="evidence" value="ECO:0007669"/>
    <property type="project" value="InterPro"/>
</dbReference>
<dbReference type="EMBL" id="CAADIO010000040">
    <property type="protein sequence ID" value="VFR94767.1"/>
    <property type="molecule type" value="Genomic_DNA"/>
</dbReference>
<dbReference type="InterPro" id="IPR036388">
    <property type="entry name" value="WH-like_DNA-bd_sf"/>
</dbReference>
<sequence>MSAMSKGGLAELRRLLTDRYDALKAQLVRRLGSSELASDALHEAYVRLADRPDIDSIRHPQAYLLNTAVHSAIDHIRSRSRLLDEGQIEDLYDLPEPGAGPDRQAQDRDALRRAVDAMKALPPRQSDIFYSARVEGASREELAQRWGISVRQVNRELQAAHAYCARALGDWTGFDADPDGEAP</sequence>
<organism evidence="7">
    <name type="scientific">plant metagenome</name>
    <dbReference type="NCBI Taxonomy" id="1297885"/>
    <lineage>
        <taxon>unclassified sequences</taxon>
        <taxon>metagenomes</taxon>
        <taxon>organismal metagenomes</taxon>
    </lineage>
</organism>
<dbReference type="GO" id="GO:0016987">
    <property type="term" value="F:sigma factor activity"/>
    <property type="evidence" value="ECO:0007669"/>
    <property type="project" value="UniProtKB-KW"/>
</dbReference>
<dbReference type="InterPro" id="IPR039425">
    <property type="entry name" value="RNA_pol_sigma-70-like"/>
</dbReference>
<dbReference type="InterPro" id="IPR013325">
    <property type="entry name" value="RNA_pol_sigma_r2"/>
</dbReference>
<feature type="domain" description="RNA polymerase sigma-70 ECF-like HTH" evidence="5">
    <location>
        <begin position="22"/>
        <end position="168"/>
    </location>
</feature>
<gene>
    <name evidence="6" type="ORF">AMP9_1623</name>
    <name evidence="7" type="ORF">RAN3_1602</name>
</gene>
<dbReference type="PANTHER" id="PTHR43133">
    <property type="entry name" value="RNA POLYMERASE ECF-TYPE SIGMA FACTO"/>
    <property type="match status" value="1"/>
</dbReference>
<evidence type="ECO:0000256" key="3">
    <source>
        <dbReference type="ARBA" id="ARBA00023082"/>
    </source>
</evidence>
<evidence type="ECO:0000313" key="7">
    <source>
        <dbReference type="EMBL" id="VFR94767.1"/>
    </source>
</evidence>
<keyword evidence="4" id="KW-0804">Transcription</keyword>
<protein>
    <submittedName>
        <fullName evidence="7">Extracytoplasmic function (ECF) sigma factor VreI</fullName>
    </submittedName>
</protein>